<reference evidence="2" key="1">
    <citation type="submission" date="2020-11" db="EMBL/GenBank/DDBJ databases">
        <authorList>
            <consortium name="DOE Joint Genome Institute"/>
            <person name="Ahrendt S."/>
            <person name="Riley R."/>
            <person name="Andreopoulos W."/>
            <person name="Labutti K."/>
            <person name="Pangilinan J."/>
            <person name="Ruiz-Duenas F.J."/>
            <person name="Barrasa J.M."/>
            <person name="Sanchez-Garcia M."/>
            <person name="Camarero S."/>
            <person name="Miyauchi S."/>
            <person name="Serrano A."/>
            <person name="Linde D."/>
            <person name="Babiker R."/>
            <person name="Drula E."/>
            <person name="Ayuso-Fernandez I."/>
            <person name="Pacheco R."/>
            <person name="Padilla G."/>
            <person name="Ferreira P."/>
            <person name="Barriuso J."/>
            <person name="Kellner H."/>
            <person name="Castanera R."/>
            <person name="Alfaro M."/>
            <person name="Ramirez L."/>
            <person name="Pisabarro A.G."/>
            <person name="Kuo A."/>
            <person name="Tritt A."/>
            <person name="Lipzen A."/>
            <person name="He G."/>
            <person name="Yan M."/>
            <person name="Ng V."/>
            <person name="Cullen D."/>
            <person name="Martin F."/>
            <person name="Rosso M.-N."/>
            <person name="Henrissat B."/>
            <person name="Hibbett D."/>
            <person name="Martinez A.T."/>
            <person name="Grigoriev I.V."/>
        </authorList>
    </citation>
    <scope>NUCLEOTIDE SEQUENCE</scope>
    <source>
        <strain evidence="2">CIRM-BRFM 674</strain>
    </source>
</reference>
<evidence type="ECO:0008006" key="4">
    <source>
        <dbReference type="Google" id="ProtNLM"/>
    </source>
</evidence>
<proteinExistence type="predicted"/>
<comment type="caution">
    <text evidence="2">The sequence shown here is derived from an EMBL/GenBank/DDBJ whole genome shotgun (WGS) entry which is preliminary data.</text>
</comment>
<accession>A0A9P5ZIN2</accession>
<organism evidence="2 3">
    <name type="scientific">Pholiota conissans</name>
    <dbReference type="NCBI Taxonomy" id="109636"/>
    <lineage>
        <taxon>Eukaryota</taxon>
        <taxon>Fungi</taxon>
        <taxon>Dikarya</taxon>
        <taxon>Basidiomycota</taxon>
        <taxon>Agaricomycotina</taxon>
        <taxon>Agaricomycetes</taxon>
        <taxon>Agaricomycetidae</taxon>
        <taxon>Agaricales</taxon>
        <taxon>Agaricineae</taxon>
        <taxon>Strophariaceae</taxon>
        <taxon>Pholiota</taxon>
    </lineage>
</organism>
<dbReference type="OrthoDB" id="1684102at2759"/>
<dbReference type="Gene3D" id="3.90.550.10">
    <property type="entry name" value="Spore Coat Polysaccharide Biosynthesis Protein SpsA, Chain A"/>
    <property type="match status" value="1"/>
</dbReference>
<dbReference type="AlphaFoldDB" id="A0A9P5ZIN2"/>
<dbReference type="Proteomes" id="UP000807469">
    <property type="component" value="Unassembled WGS sequence"/>
</dbReference>
<evidence type="ECO:0000256" key="1">
    <source>
        <dbReference type="SAM" id="SignalP"/>
    </source>
</evidence>
<dbReference type="SUPFAM" id="SSF49785">
    <property type="entry name" value="Galactose-binding domain-like"/>
    <property type="match status" value="1"/>
</dbReference>
<dbReference type="InterPro" id="IPR008979">
    <property type="entry name" value="Galactose-bd-like_sf"/>
</dbReference>
<keyword evidence="3" id="KW-1185">Reference proteome</keyword>
<gene>
    <name evidence="2" type="ORF">BDN70DRAFT_870164</name>
</gene>
<evidence type="ECO:0000313" key="3">
    <source>
        <dbReference type="Proteomes" id="UP000807469"/>
    </source>
</evidence>
<dbReference type="Gene3D" id="2.60.120.260">
    <property type="entry name" value="Galactose-binding domain-like"/>
    <property type="match status" value="1"/>
</dbReference>
<evidence type="ECO:0000313" key="2">
    <source>
        <dbReference type="EMBL" id="KAF9486571.1"/>
    </source>
</evidence>
<name>A0A9P5ZIN2_9AGAR</name>
<dbReference type="SUPFAM" id="SSF53448">
    <property type="entry name" value="Nucleotide-diphospho-sugar transferases"/>
    <property type="match status" value="1"/>
</dbReference>
<sequence>MLTVFRFSILVAVLSFISILLDPRIHEPAGDLNTTVVILNWSRPFNVNKIVSEICKNLFDDVVHSVIIWNNNPKPMSFENNFANASCPKSRVQIINSPDNLYFQARYMACAQATTPFCFIQDDDYLILPEIVRAFVRRIGDNSASTSSIHLQPPHEMLSSELRTVVINETLHTTFAWLGYGTIVKRSRVVEFISLLDHLNLLDEQHKMADNYFTILSNEIPERWFDAGIELGGGQAFTVGTEGEERNNRHIIEAAKILESIISAGDVASTSLPYVKVQPNSPLLPTISRAPCHGRLCVFETSIKLIPDEVYDISVSSISDMLVLEKERLKALGEQNATEYLNFAPSNAVDGIRDTVFRSAENGKHGEYVILDLTECHFYDRLQWVLEVGAHMGAILDRSVYESSEDGVNWHAWGKRADCSNALDDGLRTSRVMSCVISAEKIRVRYFRMRLLEDVEYKWEFHEVYLSPIQE</sequence>
<keyword evidence="1" id="KW-0732">Signal</keyword>
<dbReference type="InterPro" id="IPR029044">
    <property type="entry name" value="Nucleotide-diphossugar_trans"/>
</dbReference>
<feature type="chain" id="PRO_5040265453" description="F5/8 type C domain-containing protein" evidence="1">
    <location>
        <begin position="24"/>
        <end position="471"/>
    </location>
</feature>
<feature type="signal peptide" evidence="1">
    <location>
        <begin position="1"/>
        <end position="23"/>
    </location>
</feature>
<dbReference type="EMBL" id="MU155130">
    <property type="protein sequence ID" value="KAF9486571.1"/>
    <property type="molecule type" value="Genomic_DNA"/>
</dbReference>
<protein>
    <recommendedName>
        <fullName evidence="4">F5/8 type C domain-containing protein</fullName>
    </recommendedName>
</protein>